<name>A0A087HEI8_ARAAL</name>
<dbReference type="Proteomes" id="UP000029120">
    <property type="component" value="Chromosome 2"/>
</dbReference>
<reference evidence="2" key="1">
    <citation type="journal article" date="2015" name="Nat. Plants">
        <title>Genome expansion of Arabis alpina linked with retrotransposition and reduced symmetric DNA methylation.</title>
        <authorList>
            <person name="Willing E.M."/>
            <person name="Rawat V."/>
            <person name="Mandakova T."/>
            <person name="Maumus F."/>
            <person name="James G.V."/>
            <person name="Nordstroem K.J."/>
            <person name="Becker C."/>
            <person name="Warthmann N."/>
            <person name="Chica C."/>
            <person name="Szarzynska B."/>
            <person name="Zytnicki M."/>
            <person name="Albani M.C."/>
            <person name="Kiefer C."/>
            <person name="Bergonzi S."/>
            <person name="Castaings L."/>
            <person name="Mateos J.L."/>
            <person name="Berns M.C."/>
            <person name="Bujdoso N."/>
            <person name="Piofczyk T."/>
            <person name="de Lorenzo L."/>
            <person name="Barrero-Sicilia C."/>
            <person name="Mateos I."/>
            <person name="Piednoel M."/>
            <person name="Hagmann J."/>
            <person name="Chen-Min-Tao R."/>
            <person name="Iglesias-Fernandez R."/>
            <person name="Schuster S.C."/>
            <person name="Alonso-Blanco C."/>
            <person name="Roudier F."/>
            <person name="Carbonero P."/>
            <person name="Paz-Ares J."/>
            <person name="Davis S.J."/>
            <person name="Pecinka A."/>
            <person name="Quesneville H."/>
            <person name="Colot V."/>
            <person name="Lysak M.A."/>
            <person name="Weigel D."/>
            <person name="Coupland G."/>
            <person name="Schneeberger K."/>
        </authorList>
    </citation>
    <scope>NUCLEOTIDE SEQUENCE [LARGE SCALE GENOMIC DNA]</scope>
    <source>
        <strain evidence="2">cv. Pajares</strain>
    </source>
</reference>
<dbReference type="Gramene" id="KFK40540">
    <property type="protein sequence ID" value="KFK40540"/>
    <property type="gene ID" value="AALP_AA2G009000"/>
</dbReference>
<proteinExistence type="predicted"/>
<gene>
    <name evidence="1" type="ordered locus">AALP_Aa2g009000</name>
</gene>
<dbReference type="InterPro" id="IPR046350">
    <property type="entry name" value="Cystatin_sf"/>
</dbReference>
<accession>A0A087HEI8</accession>
<dbReference type="InterPro" id="IPR006525">
    <property type="entry name" value="Cystatin-related_pln"/>
</dbReference>
<organism evidence="1 2">
    <name type="scientific">Arabis alpina</name>
    <name type="common">Alpine rock-cress</name>
    <dbReference type="NCBI Taxonomy" id="50452"/>
    <lineage>
        <taxon>Eukaryota</taxon>
        <taxon>Viridiplantae</taxon>
        <taxon>Streptophyta</taxon>
        <taxon>Embryophyta</taxon>
        <taxon>Tracheophyta</taxon>
        <taxon>Spermatophyta</taxon>
        <taxon>Magnoliopsida</taxon>
        <taxon>eudicotyledons</taxon>
        <taxon>Gunneridae</taxon>
        <taxon>Pentapetalae</taxon>
        <taxon>rosids</taxon>
        <taxon>malvids</taxon>
        <taxon>Brassicales</taxon>
        <taxon>Brassicaceae</taxon>
        <taxon>Arabideae</taxon>
        <taxon>Arabis</taxon>
    </lineage>
</organism>
<dbReference type="PANTHER" id="PTHR31228">
    <property type="entry name" value="CYSTATIN/MONELLIN SUPERFAMILY PROTEIN"/>
    <property type="match status" value="1"/>
</dbReference>
<evidence type="ECO:0000313" key="2">
    <source>
        <dbReference type="Proteomes" id="UP000029120"/>
    </source>
</evidence>
<evidence type="ECO:0008006" key="3">
    <source>
        <dbReference type="Google" id="ProtNLM"/>
    </source>
</evidence>
<dbReference type="AlphaFoldDB" id="A0A087HEI8"/>
<protein>
    <recommendedName>
        <fullName evidence="3">Cystatin domain-containing protein</fullName>
    </recommendedName>
</protein>
<dbReference type="PANTHER" id="PTHR31228:SF36">
    <property type="entry name" value="CYSTATIN_MONELLIN SUPERFAMILY PROTEIN"/>
    <property type="match status" value="1"/>
</dbReference>
<dbReference type="SUPFAM" id="SSF54403">
    <property type="entry name" value="Cystatin/monellin"/>
    <property type="match status" value="1"/>
</dbReference>
<dbReference type="EMBL" id="CM002870">
    <property type="protein sequence ID" value="KFK40540.1"/>
    <property type="molecule type" value="Genomic_DNA"/>
</dbReference>
<dbReference type="OrthoDB" id="1625419at2759"/>
<keyword evidence="2" id="KW-1185">Reference proteome</keyword>
<dbReference type="NCBIfam" id="TIGR01638">
    <property type="entry name" value="Atha_cystat_rel"/>
    <property type="match status" value="1"/>
</dbReference>
<sequence>MEDEDAAFKGWREWLEPAYLLRKYNEKRYQRPPYMTRAVDDDEFTPEEECAMIDEQVNKSDGFDIDFSLFRCVFNYHSAILDSHQFVDEPETTEDLLNRLSRGSLDKHNKDNGTKFEFVKVVRANYHFSGAITYLITFQVKDPYDGLIKNFQARVRYSKIVMPEYILCRPEPDQAVECVGISKTDIEKVAKRQRLEKDVEKQG</sequence>
<dbReference type="Gene3D" id="3.10.450.10">
    <property type="match status" value="1"/>
</dbReference>
<evidence type="ECO:0000313" key="1">
    <source>
        <dbReference type="EMBL" id="KFK40540.1"/>
    </source>
</evidence>
<dbReference type="OMA" id="EEECAMI"/>